<sequence>MRGRSNHKAFPSSPFEEGAMRLVLVKYDPETGANAVVIKGDMNEVVRQKAIAALKDEWKPESKDFMIMGDFVEFEYELPLTPEQYEALSKYDMRKEGKVAVVKVPYFVITFPKYAYQGSPYVVYLVAPYLDEEKLEELKEMAEQVSEEASKPPE</sequence>
<protein>
    <submittedName>
        <fullName evidence="1">Uncharacterized protein-like protein</fullName>
    </submittedName>
</protein>
<name>A8ABB8_IGNH4</name>
<dbReference type="STRING" id="453591.Igni_1042"/>
<reference evidence="1 2" key="1">
    <citation type="journal article" date="2008" name="Genome Biol.">
        <title>A genomic analysis of the archaeal system Ignicoccus hospitalis-Nanoarchaeum equitans.</title>
        <authorList>
            <person name="Podar M."/>
            <person name="Anderson I."/>
            <person name="Makarova K.S."/>
            <person name="Elkins J.G."/>
            <person name="Ivanova N."/>
            <person name="Wall M.A."/>
            <person name="Lykidis A."/>
            <person name="Mavromatis K."/>
            <person name="Sun H."/>
            <person name="Hudson M.E."/>
            <person name="Chen W."/>
            <person name="Deciu C."/>
            <person name="Hutchison D."/>
            <person name="Eads J.R."/>
            <person name="Anderson A."/>
            <person name="Fernandes F."/>
            <person name="Szeto E."/>
            <person name="Lapidus A."/>
            <person name="Kyrpides N.C."/>
            <person name="Saier M.H.Jr."/>
            <person name="Richardson P.M."/>
            <person name="Rachel R."/>
            <person name="Huber H."/>
            <person name="Eisen J.A."/>
            <person name="Koonin E.V."/>
            <person name="Keller M."/>
            <person name="Stetter K.O."/>
        </authorList>
    </citation>
    <scope>NUCLEOTIDE SEQUENCE [LARGE SCALE GENOMIC DNA]</scope>
    <source>
        <strain evidence="2">KIN4/I / DSM 18386 / JCM 14125</strain>
    </source>
</reference>
<dbReference type="eggNOG" id="arCOG04251">
    <property type="taxonomic scope" value="Archaea"/>
</dbReference>
<evidence type="ECO:0000313" key="2">
    <source>
        <dbReference type="Proteomes" id="UP000000262"/>
    </source>
</evidence>
<dbReference type="InterPro" id="IPR017006">
    <property type="entry name" value="UCP032756"/>
</dbReference>
<proteinExistence type="predicted"/>
<dbReference type="Proteomes" id="UP000000262">
    <property type="component" value="Chromosome"/>
</dbReference>
<dbReference type="EMBL" id="CP000816">
    <property type="protein sequence ID" value="ABU82220.1"/>
    <property type="molecule type" value="Genomic_DNA"/>
</dbReference>
<keyword evidence="2" id="KW-1185">Reference proteome</keyword>
<dbReference type="Pfam" id="PF10051">
    <property type="entry name" value="DUF2286"/>
    <property type="match status" value="1"/>
</dbReference>
<organism evidence="1 2">
    <name type="scientific">Ignicoccus hospitalis (strain KIN4/I / DSM 18386 / JCM 14125)</name>
    <dbReference type="NCBI Taxonomy" id="453591"/>
    <lineage>
        <taxon>Archaea</taxon>
        <taxon>Thermoproteota</taxon>
        <taxon>Thermoprotei</taxon>
        <taxon>Desulfurococcales</taxon>
        <taxon>Desulfurococcaceae</taxon>
        <taxon>Ignicoccus</taxon>
    </lineage>
</organism>
<evidence type="ECO:0000313" key="1">
    <source>
        <dbReference type="EMBL" id="ABU82220.1"/>
    </source>
</evidence>
<gene>
    <name evidence="1" type="ordered locus">Igni_1042</name>
</gene>
<accession>A8ABB8</accession>
<dbReference type="KEGG" id="iho:Igni_1042"/>
<dbReference type="AlphaFoldDB" id="A8ABB8"/>
<dbReference type="HOGENOM" id="CLU_126372_0_0_2"/>